<name>A0A0F5L028_9HYPH</name>
<dbReference type="STRING" id="361041.VW35_18535"/>
<sequence>MFAHIMIAFDGSDLAGKALDLGLQMAKPNGSRVTVVTSTDPIETGLGTGGFGTIDAKSLIDKLEVAYSAEASGILKAARAKAVAAGIEMNDAYVPGMRASDAILETAEKLGCDLVVMGSHGRRGLQRLILGSQAAAVLAASKVPVLIVK</sequence>
<feature type="domain" description="UspA" evidence="2">
    <location>
        <begin position="1"/>
        <end position="149"/>
    </location>
</feature>
<dbReference type="Pfam" id="PF00582">
    <property type="entry name" value="Usp"/>
    <property type="match status" value="1"/>
</dbReference>
<organism evidence="3 4">
    <name type="scientific">Devosia soli</name>
    <dbReference type="NCBI Taxonomy" id="361041"/>
    <lineage>
        <taxon>Bacteria</taxon>
        <taxon>Pseudomonadati</taxon>
        <taxon>Pseudomonadota</taxon>
        <taxon>Alphaproteobacteria</taxon>
        <taxon>Hyphomicrobiales</taxon>
        <taxon>Devosiaceae</taxon>
        <taxon>Devosia</taxon>
    </lineage>
</organism>
<comment type="similarity">
    <text evidence="1">Belongs to the universal stress protein A family.</text>
</comment>
<dbReference type="PANTHER" id="PTHR46268:SF15">
    <property type="entry name" value="UNIVERSAL STRESS PROTEIN HP_0031"/>
    <property type="match status" value="1"/>
</dbReference>
<dbReference type="SUPFAM" id="SSF52402">
    <property type="entry name" value="Adenine nucleotide alpha hydrolases-like"/>
    <property type="match status" value="1"/>
</dbReference>
<protein>
    <recommendedName>
        <fullName evidence="2">UspA domain-containing protein</fullName>
    </recommendedName>
</protein>
<evidence type="ECO:0000313" key="3">
    <source>
        <dbReference type="EMBL" id="KKB75781.1"/>
    </source>
</evidence>
<dbReference type="EMBL" id="LAJG01000048">
    <property type="protein sequence ID" value="KKB75781.1"/>
    <property type="molecule type" value="Genomic_DNA"/>
</dbReference>
<dbReference type="PANTHER" id="PTHR46268">
    <property type="entry name" value="STRESS RESPONSE PROTEIN NHAX"/>
    <property type="match status" value="1"/>
</dbReference>
<evidence type="ECO:0000259" key="2">
    <source>
        <dbReference type="Pfam" id="PF00582"/>
    </source>
</evidence>
<dbReference type="AlphaFoldDB" id="A0A0F5L028"/>
<dbReference type="PATRIC" id="fig|361041.3.peg.3121"/>
<dbReference type="Proteomes" id="UP000033514">
    <property type="component" value="Unassembled WGS sequence"/>
</dbReference>
<dbReference type="InterPro" id="IPR014729">
    <property type="entry name" value="Rossmann-like_a/b/a_fold"/>
</dbReference>
<evidence type="ECO:0000313" key="4">
    <source>
        <dbReference type="Proteomes" id="UP000033514"/>
    </source>
</evidence>
<dbReference type="PRINTS" id="PR01438">
    <property type="entry name" value="UNVRSLSTRESS"/>
</dbReference>
<keyword evidence="4" id="KW-1185">Reference proteome</keyword>
<proteinExistence type="inferred from homology"/>
<dbReference type="InterPro" id="IPR006016">
    <property type="entry name" value="UspA"/>
</dbReference>
<dbReference type="CDD" id="cd00293">
    <property type="entry name" value="USP-like"/>
    <property type="match status" value="1"/>
</dbReference>
<evidence type="ECO:0000256" key="1">
    <source>
        <dbReference type="ARBA" id="ARBA00008791"/>
    </source>
</evidence>
<gene>
    <name evidence="3" type="ORF">VW35_18535</name>
</gene>
<reference evidence="3 4" key="1">
    <citation type="submission" date="2015-03" db="EMBL/GenBank/DDBJ databases">
        <authorList>
            <person name="Hassan Y.I."/>
            <person name="Lepp D."/>
            <person name="Zhou T."/>
        </authorList>
    </citation>
    <scope>NUCLEOTIDE SEQUENCE [LARGE SCALE GENOMIC DNA]</scope>
    <source>
        <strain evidence="3 4">GH2-10</strain>
    </source>
</reference>
<accession>A0A0F5L028</accession>
<comment type="caution">
    <text evidence="3">The sequence shown here is derived from an EMBL/GenBank/DDBJ whole genome shotgun (WGS) entry which is preliminary data.</text>
</comment>
<dbReference type="InterPro" id="IPR006015">
    <property type="entry name" value="Universal_stress_UspA"/>
</dbReference>
<dbReference type="OrthoDB" id="5564966at2"/>
<dbReference type="Gene3D" id="3.40.50.620">
    <property type="entry name" value="HUPs"/>
    <property type="match status" value="1"/>
</dbReference>
<dbReference type="RefSeq" id="WP_046144602.1">
    <property type="nucleotide sequence ID" value="NZ_LAJG01000048.1"/>
</dbReference>